<dbReference type="Proteomes" id="UP000029738">
    <property type="component" value="Unassembled WGS sequence"/>
</dbReference>
<keyword evidence="4" id="KW-1185">Reference proteome</keyword>
<dbReference type="PANTHER" id="PTHR38431">
    <property type="entry name" value="BLL2305 PROTEIN"/>
    <property type="match status" value="1"/>
</dbReference>
<dbReference type="InterPro" id="IPR001387">
    <property type="entry name" value="Cro/C1-type_HTH"/>
</dbReference>
<dbReference type="EMBL" id="JHEG02000059">
    <property type="protein sequence ID" value="KIE06732.1"/>
    <property type="molecule type" value="Genomic_DNA"/>
</dbReference>
<dbReference type="InterPro" id="IPR024370">
    <property type="entry name" value="PBP_domain"/>
</dbReference>
<evidence type="ECO:0000313" key="2">
    <source>
        <dbReference type="EMBL" id="KAF3889918.1"/>
    </source>
</evidence>
<reference evidence="2" key="2">
    <citation type="submission" date="2019-11" db="EMBL/GenBank/DDBJ databases">
        <title>Improved Assembly of Tolypothrix boutellei genome.</title>
        <authorList>
            <person name="Sarangi A.N."/>
            <person name="Mukherjee M."/>
            <person name="Ghosh S."/>
            <person name="Singh D."/>
            <person name="Das A."/>
            <person name="Kant S."/>
            <person name="Prusty A."/>
            <person name="Tripathy S."/>
        </authorList>
    </citation>
    <scope>NUCLEOTIDE SEQUENCE</scope>
    <source>
        <strain evidence="2">VB521301</strain>
    </source>
</reference>
<dbReference type="Pfam" id="PF01381">
    <property type="entry name" value="HTH_3"/>
    <property type="match status" value="1"/>
</dbReference>
<dbReference type="InterPro" id="IPR010982">
    <property type="entry name" value="Lambda_DNA-bd_dom_sf"/>
</dbReference>
<sequence>MKQESDIRNNLKSIRTRLGMSQQELANLAGVTRQTISGVESGQYAPSVAISLRLAKALGCQVEDLFWFEQDLTQIEATLVKEVSFNQKLRVSLARVGGQWVAYPLIGRNAFRMDMIPADGEVVAEKFRGTSNSSHQEDEVQNQTHTKKVQVQLLDDLDKLHNTVAIAGCTPVFSLWAKATERWYPKLRVQFNFANSMAALHSLCRGEVHIAGMHLYDPQTGEYNLPFIRDTLAKRPAVVITLGVWEEGILVQPGNPMGIKTVTDLVETGANIVNRESGSGSRMLLEQQLRDVQVPFDTVKGFDRIVKSHQDVACAVASGIADAGMSTASVAAIFGLGFIPLRESRYDLVILKEYLEEPPVQQLLSTLEHRLVHSQLEILGGYNINNIGEVVATI</sequence>
<dbReference type="Pfam" id="PF12727">
    <property type="entry name" value="PBP_like"/>
    <property type="match status" value="1"/>
</dbReference>
<dbReference type="OrthoDB" id="9804758at2"/>
<protein>
    <submittedName>
        <fullName evidence="2">Helix-turn-helix domain-containing protein</fullName>
    </submittedName>
    <submittedName>
        <fullName evidence="3">XRE family transcriptional regulator</fullName>
    </submittedName>
</protein>
<proteinExistence type="predicted"/>
<name>A0A0C1MWP3_9CYAN</name>
<dbReference type="Gene3D" id="1.10.260.40">
    <property type="entry name" value="lambda repressor-like DNA-binding domains"/>
    <property type="match status" value="1"/>
</dbReference>
<dbReference type="GO" id="GO:0003677">
    <property type="term" value="F:DNA binding"/>
    <property type="evidence" value="ECO:0007669"/>
    <property type="project" value="InterPro"/>
</dbReference>
<dbReference type="SUPFAM" id="SSF47413">
    <property type="entry name" value="lambda repressor-like DNA-binding domains"/>
    <property type="match status" value="1"/>
</dbReference>
<dbReference type="SMART" id="SM00530">
    <property type="entry name" value="HTH_XRE"/>
    <property type="match status" value="1"/>
</dbReference>
<dbReference type="STRING" id="1479485.DA73_0236170"/>
<gene>
    <name evidence="3" type="ORF">DA73_0236170</name>
    <name evidence="2" type="ORF">DA73_0400033945</name>
</gene>
<dbReference type="CDD" id="cd00093">
    <property type="entry name" value="HTH_XRE"/>
    <property type="match status" value="1"/>
</dbReference>
<accession>A0A0C1MWP3</accession>
<evidence type="ECO:0000313" key="3">
    <source>
        <dbReference type="EMBL" id="KIE06732.1"/>
    </source>
</evidence>
<dbReference type="RefSeq" id="WP_038089190.1">
    <property type="nucleotide sequence ID" value="NZ_JHEG04000001.1"/>
</dbReference>
<dbReference type="Gene3D" id="3.40.190.10">
    <property type="entry name" value="Periplasmic binding protein-like II"/>
    <property type="match status" value="1"/>
</dbReference>
<reference evidence="3" key="1">
    <citation type="journal article" date="2015" name="Genome Announc.">
        <title>Draft Genome Sequence of Tolypothrix boutellei Strain VB521301.</title>
        <authorList>
            <person name="Chandrababunaidu M.M."/>
            <person name="Singh D."/>
            <person name="Sen D."/>
            <person name="Bhan S."/>
            <person name="Das S."/>
            <person name="Gupta A."/>
            <person name="Adhikary S.P."/>
            <person name="Tripathy S."/>
        </authorList>
    </citation>
    <scope>NUCLEOTIDE SEQUENCE</scope>
    <source>
        <strain evidence="3">VB521301</strain>
    </source>
</reference>
<evidence type="ECO:0000259" key="1">
    <source>
        <dbReference type="PROSITE" id="PS50943"/>
    </source>
</evidence>
<dbReference type="PANTHER" id="PTHR38431:SF1">
    <property type="entry name" value="BLL2305 PROTEIN"/>
    <property type="match status" value="1"/>
</dbReference>
<feature type="domain" description="HTH cro/C1-type" evidence="1">
    <location>
        <begin position="11"/>
        <end position="65"/>
    </location>
</feature>
<dbReference type="SUPFAM" id="SSF53850">
    <property type="entry name" value="Periplasmic binding protein-like II"/>
    <property type="match status" value="1"/>
</dbReference>
<evidence type="ECO:0000313" key="4">
    <source>
        <dbReference type="Proteomes" id="UP000029738"/>
    </source>
</evidence>
<organism evidence="3">
    <name type="scientific">Tolypothrix bouteillei VB521301</name>
    <dbReference type="NCBI Taxonomy" id="1479485"/>
    <lineage>
        <taxon>Bacteria</taxon>
        <taxon>Bacillati</taxon>
        <taxon>Cyanobacteriota</taxon>
        <taxon>Cyanophyceae</taxon>
        <taxon>Nostocales</taxon>
        <taxon>Tolypothrichaceae</taxon>
        <taxon>Tolypothrix</taxon>
    </lineage>
</organism>
<dbReference type="EMBL" id="JHEG04000001">
    <property type="protein sequence ID" value="KAF3889918.1"/>
    <property type="molecule type" value="Genomic_DNA"/>
</dbReference>
<dbReference type="PROSITE" id="PS50943">
    <property type="entry name" value="HTH_CROC1"/>
    <property type="match status" value="1"/>
</dbReference>
<dbReference type="AlphaFoldDB" id="A0A0C1MWP3"/>
<comment type="caution">
    <text evidence="3">The sequence shown here is derived from an EMBL/GenBank/DDBJ whole genome shotgun (WGS) entry which is preliminary data.</text>
</comment>